<reference evidence="2 3" key="1">
    <citation type="submission" date="2019-02" db="EMBL/GenBank/DDBJ databases">
        <title>Hansschlegelia quercus sp. nov., a novel methylotrophic bacterium from buds of oak (Quercus robur L.).</title>
        <authorList>
            <person name="Agafonova N.V."/>
            <person name="Kaparullina E.N."/>
            <person name="Grouzdev D.S."/>
            <person name="Doronina N.V."/>
        </authorList>
    </citation>
    <scope>NUCLEOTIDE SEQUENCE [LARGE SCALE GENOMIC DNA]</scope>
    <source>
        <strain evidence="2 3">Dub</strain>
    </source>
</reference>
<dbReference type="RefSeq" id="WP_131002151.1">
    <property type="nucleotide sequence ID" value="NZ_SIUB01000002.1"/>
</dbReference>
<evidence type="ECO:0000313" key="2">
    <source>
        <dbReference type="EMBL" id="TBN54435.1"/>
    </source>
</evidence>
<keyword evidence="1" id="KW-0472">Membrane</keyword>
<evidence type="ECO:0000256" key="1">
    <source>
        <dbReference type="SAM" id="Phobius"/>
    </source>
</evidence>
<feature type="transmembrane region" description="Helical" evidence="1">
    <location>
        <begin position="61"/>
        <end position="87"/>
    </location>
</feature>
<feature type="transmembrane region" description="Helical" evidence="1">
    <location>
        <begin position="9"/>
        <end position="29"/>
    </location>
</feature>
<organism evidence="2 3">
    <name type="scientific">Hansschlegelia quercus</name>
    <dbReference type="NCBI Taxonomy" id="2528245"/>
    <lineage>
        <taxon>Bacteria</taxon>
        <taxon>Pseudomonadati</taxon>
        <taxon>Pseudomonadota</taxon>
        <taxon>Alphaproteobacteria</taxon>
        <taxon>Hyphomicrobiales</taxon>
        <taxon>Methylopilaceae</taxon>
        <taxon>Hansschlegelia</taxon>
    </lineage>
</organism>
<dbReference type="EMBL" id="SIUB01000002">
    <property type="protein sequence ID" value="TBN54435.1"/>
    <property type="molecule type" value="Genomic_DNA"/>
</dbReference>
<gene>
    <name evidence="2" type="ORF">EYR15_06275</name>
</gene>
<accession>A0A4Q9GMQ6</accession>
<dbReference type="AlphaFoldDB" id="A0A4Q9GMQ6"/>
<dbReference type="Proteomes" id="UP000291613">
    <property type="component" value="Unassembled WGS sequence"/>
</dbReference>
<sequence>MSDRTYDDLLSITFAAAILAMTALTIYLLNGRWRAGQYDLNVGERWSFKNAGIWWALDASLWTMIALAIIALRGGAIGLVPAILCGLRLMRVARNRG</sequence>
<keyword evidence="1" id="KW-1133">Transmembrane helix</keyword>
<comment type="caution">
    <text evidence="2">The sequence shown here is derived from an EMBL/GenBank/DDBJ whole genome shotgun (WGS) entry which is preliminary data.</text>
</comment>
<evidence type="ECO:0000313" key="3">
    <source>
        <dbReference type="Proteomes" id="UP000291613"/>
    </source>
</evidence>
<keyword evidence="3" id="KW-1185">Reference proteome</keyword>
<keyword evidence="1" id="KW-0812">Transmembrane</keyword>
<name>A0A4Q9GMQ6_9HYPH</name>
<proteinExistence type="predicted"/>
<protein>
    <submittedName>
        <fullName evidence="2">Uncharacterized protein</fullName>
    </submittedName>
</protein>